<gene>
    <name evidence="1" type="ORF">M9H77_05425</name>
</gene>
<name>A0ACC0CH72_CATRO</name>
<keyword evidence="2" id="KW-1185">Reference proteome</keyword>
<protein>
    <submittedName>
        <fullName evidence="1">Uncharacterized protein</fullName>
    </submittedName>
</protein>
<dbReference type="Proteomes" id="UP001060085">
    <property type="component" value="Linkage Group LG01"/>
</dbReference>
<evidence type="ECO:0000313" key="2">
    <source>
        <dbReference type="Proteomes" id="UP001060085"/>
    </source>
</evidence>
<organism evidence="1 2">
    <name type="scientific">Catharanthus roseus</name>
    <name type="common">Madagascar periwinkle</name>
    <name type="synonym">Vinca rosea</name>
    <dbReference type="NCBI Taxonomy" id="4058"/>
    <lineage>
        <taxon>Eukaryota</taxon>
        <taxon>Viridiplantae</taxon>
        <taxon>Streptophyta</taxon>
        <taxon>Embryophyta</taxon>
        <taxon>Tracheophyta</taxon>
        <taxon>Spermatophyta</taxon>
        <taxon>Magnoliopsida</taxon>
        <taxon>eudicotyledons</taxon>
        <taxon>Gunneridae</taxon>
        <taxon>Pentapetalae</taxon>
        <taxon>asterids</taxon>
        <taxon>lamiids</taxon>
        <taxon>Gentianales</taxon>
        <taxon>Apocynaceae</taxon>
        <taxon>Rauvolfioideae</taxon>
        <taxon>Vinceae</taxon>
        <taxon>Catharanthinae</taxon>
        <taxon>Catharanthus</taxon>
    </lineage>
</organism>
<evidence type="ECO:0000313" key="1">
    <source>
        <dbReference type="EMBL" id="KAI5684197.1"/>
    </source>
</evidence>
<accession>A0ACC0CH72</accession>
<comment type="caution">
    <text evidence="1">The sequence shown here is derived from an EMBL/GenBank/DDBJ whole genome shotgun (WGS) entry which is preliminary data.</text>
</comment>
<sequence>MFWRKSQPQEDDSAERDAKVRELRTAIGPLSGRSLKYCTDGCLRRYLEARNWNLDKAKKMLEDTLKWRETFKPEEIRWHEVAHEGETGKVSKANFRDRMGRTVLIMRPGMQNTTSAEGNVRHLVYLIENAILNLPEGQEQMSWLIDFNGWSFNTHVPISTARDIIYVLQNHYPERLAIIILYSPPKIFEAFYKVVKYFVDQKTSKKINFIYPNNKSSMELMKTFFDTENLPSEFGGKATLKYDHEEFSRLMVQEDIKTAKYWGFDDKASNNVNGCSEAGMAPEPLDLAQPAS</sequence>
<reference evidence="2" key="1">
    <citation type="journal article" date="2023" name="Nat. Plants">
        <title>Single-cell RNA sequencing provides a high-resolution roadmap for understanding the multicellular compartmentation of specialized metabolism.</title>
        <authorList>
            <person name="Sun S."/>
            <person name="Shen X."/>
            <person name="Li Y."/>
            <person name="Li Y."/>
            <person name="Wang S."/>
            <person name="Li R."/>
            <person name="Zhang H."/>
            <person name="Shen G."/>
            <person name="Guo B."/>
            <person name="Wei J."/>
            <person name="Xu J."/>
            <person name="St-Pierre B."/>
            <person name="Chen S."/>
            <person name="Sun C."/>
        </authorList>
    </citation>
    <scope>NUCLEOTIDE SEQUENCE [LARGE SCALE GENOMIC DNA]</scope>
</reference>
<proteinExistence type="predicted"/>
<dbReference type="EMBL" id="CM044701">
    <property type="protein sequence ID" value="KAI5684197.1"/>
    <property type="molecule type" value="Genomic_DNA"/>
</dbReference>